<dbReference type="PANTHER" id="PTHR24264">
    <property type="entry name" value="TRYPSIN-RELATED"/>
    <property type="match status" value="1"/>
</dbReference>
<dbReference type="InterPro" id="IPR050127">
    <property type="entry name" value="Serine_Proteases_S1"/>
</dbReference>
<name>A0A8C6U4H3_9GOBI</name>
<comment type="subcellular location">
    <subcellularLocation>
        <location evidence="1">Secreted</location>
        <location evidence="1">Extracellular space</location>
    </subcellularLocation>
</comment>
<keyword evidence="12" id="KW-1185">Reference proteome</keyword>
<dbReference type="InterPro" id="IPR009003">
    <property type="entry name" value="Peptidase_S1_PA"/>
</dbReference>
<dbReference type="SUPFAM" id="SSF50494">
    <property type="entry name" value="Trypsin-like serine proteases"/>
    <property type="match status" value="1"/>
</dbReference>
<evidence type="ECO:0000256" key="9">
    <source>
        <dbReference type="RuleBase" id="RU363034"/>
    </source>
</evidence>
<accession>A0A8C6U4H3</accession>
<evidence type="ECO:0000313" key="11">
    <source>
        <dbReference type="Ensembl" id="ENSNMLP00000029911.1"/>
    </source>
</evidence>
<evidence type="ECO:0000256" key="3">
    <source>
        <dbReference type="ARBA" id="ARBA00022729"/>
    </source>
</evidence>
<feature type="domain" description="Peptidase S1" evidence="10">
    <location>
        <begin position="9"/>
        <end position="238"/>
    </location>
</feature>
<dbReference type="PROSITE" id="PS00135">
    <property type="entry name" value="TRYPSIN_SER"/>
    <property type="match status" value="1"/>
</dbReference>
<dbReference type="CDD" id="cd00190">
    <property type="entry name" value="Tryp_SPc"/>
    <property type="match status" value="1"/>
</dbReference>
<dbReference type="SMART" id="SM00020">
    <property type="entry name" value="Tryp_SPc"/>
    <property type="match status" value="1"/>
</dbReference>
<evidence type="ECO:0000259" key="10">
    <source>
        <dbReference type="PROSITE" id="PS50240"/>
    </source>
</evidence>
<dbReference type="AlphaFoldDB" id="A0A8C6U4H3"/>
<evidence type="ECO:0000256" key="7">
    <source>
        <dbReference type="ARBA" id="ARBA00036320"/>
    </source>
</evidence>
<keyword evidence="4 9" id="KW-0378">Hydrolase</keyword>
<proteinExistence type="predicted"/>
<dbReference type="InterPro" id="IPR001254">
    <property type="entry name" value="Trypsin_dom"/>
</dbReference>
<dbReference type="PANTHER" id="PTHR24264:SF20">
    <property type="entry name" value="TRYPSIN-LIKE"/>
    <property type="match status" value="1"/>
</dbReference>
<dbReference type="GO" id="GO:0005615">
    <property type="term" value="C:extracellular space"/>
    <property type="evidence" value="ECO:0007669"/>
    <property type="project" value="TreeGrafter"/>
</dbReference>
<dbReference type="InterPro" id="IPR033116">
    <property type="entry name" value="TRYPSIN_SER"/>
</dbReference>
<organism evidence="11 12">
    <name type="scientific">Neogobius melanostomus</name>
    <name type="common">round goby</name>
    <dbReference type="NCBI Taxonomy" id="47308"/>
    <lineage>
        <taxon>Eukaryota</taxon>
        <taxon>Metazoa</taxon>
        <taxon>Chordata</taxon>
        <taxon>Craniata</taxon>
        <taxon>Vertebrata</taxon>
        <taxon>Euteleostomi</taxon>
        <taxon>Actinopterygii</taxon>
        <taxon>Neopterygii</taxon>
        <taxon>Teleostei</taxon>
        <taxon>Neoteleostei</taxon>
        <taxon>Acanthomorphata</taxon>
        <taxon>Gobiaria</taxon>
        <taxon>Gobiiformes</taxon>
        <taxon>Gobioidei</taxon>
        <taxon>Gobiidae</taxon>
        <taxon>Benthophilinae</taxon>
        <taxon>Neogobiini</taxon>
        <taxon>Neogobius</taxon>
    </lineage>
</organism>
<dbReference type="GO" id="GO:0004252">
    <property type="term" value="F:serine-type endopeptidase activity"/>
    <property type="evidence" value="ECO:0007669"/>
    <property type="project" value="UniProtKB-EC"/>
</dbReference>
<keyword evidence="6" id="KW-1015">Disulfide bond</keyword>
<comment type="catalytic activity">
    <reaction evidence="7">
        <text>Preferential cleavage: Arg-|-Xaa, Lys-|-Xaa.</text>
        <dbReference type="EC" id="3.4.21.4"/>
    </reaction>
</comment>
<keyword evidence="3" id="KW-0732">Signal</keyword>
<dbReference type="EC" id="3.4.21.4" evidence="8"/>
<dbReference type="PRINTS" id="PR00722">
    <property type="entry name" value="CHYMOTRYPSIN"/>
</dbReference>
<evidence type="ECO:0000256" key="8">
    <source>
        <dbReference type="ARBA" id="ARBA00038868"/>
    </source>
</evidence>
<dbReference type="Pfam" id="PF00089">
    <property type="entry name" value="Trypsin"/>
    <property type="match status" value="1"/>
</dbReference>
<dbReference type="InterPro" id="IPR001314">
    <property type="entry name" value="Peptidase_S1A"/>
</dbReference>
<sequence>MHDPDGGRVIGGYVPAPYTSNKYLVSIQTTSRQHICGGSLITTYWVLTAAHCNIGKEEMMVVAGDFTLNMYEGTEQEFFPQFVIPHPHHNSFNKNNDIMLIKLQIPVYLNNYISIIIMPRQDAEKEVGTMCRVTGWGLTDYTRKSAPAVPHTVKLPIFSKEMCNSSSSYNGAITDYMMCAGYIGGGKDSCQGDSGGPLVCDGLLYGIVSWGTGCAEPQYPGVYTMVSKYRKWIDSTINGFHRRCQ</sequence>
<dbReference type="FunFam" id="2.40.10.10:FF:000120">
    <property type="entry name" value="Putative serine protease"/>
    <property type="match status" value="1"/>
</dbReference>
<dbReference type="Proteomes" id="UP000694523">
    <property type="component" value="Unplaced"/>
</dbReference>
<reference evidence="11" key="2">
    <citation type="submission" date="2025-09" db="UniProtKB">
        <authorList>
            <consortium name="Ensembl"/>
        </authorList>
    </citation>
    <scope>IDENTIFICATION</scope>
</reference>
<evidence type="ECO:0000256" key="1">
    <source>
        <dbReference type="ARBA" id="ARBA00004239"/>
    </source>
</evidence>
<evidence type="ECO:0000256" key="5">
    <source>
        <dbReference type="ARBA" id="ARBA00022825"/>
    </source>
</evidence>
<keyword evidence="5 9" id="KW-0720">Serine protease</keyword>
<keyword evidence="2 9" id="KW-0645">Protease</keyword>
<dbReference type="Gene3D" id="2.40.10.10">
    <property type="entry name" value="Trypsin-like serine proteases"/>
    <property type="match status" value="2"/>
</dbReference>
<evidence type="ECO:0000313" key="12">
    <source>
        <dbReference type="Proteomes" id="UP000694523"/>
    </source>
</evidence>
<dbReference type="PROSITE" id="PS50240">
    <property type="entry name" value="TRYPSIN_DOM"/>
    <property type="match status" value="1"/>
</dbReference>
<protein>
    <recommendedName>
        <fullName evidence="8">trypsin</fullName>
        <ecNumber evidence="8">3.4.21.4</ecNumber>
    </recommendedName>
</protein>
<dbReference type="Ensembl" id="ENSNMLT00000033363.1">
    <property type="protein sequence ID" value="ENSNMLP00000029911.1"/>
    <property type="gene ID" value="ENSNMLG00000018925.1"/>
</dbReference>
<dbReference type="GO" id="GO:0006508">
    <property type="term" value="P:proteolysis"/>
    <property type="evidence" value="ECO:0007669"/>
    <property type="project" value="UniProtKB-KW"/>
</dbReference>
<evidence type="ECO:0000256" key="6">
    <source>
        <dbReference type="ARBA" id="ARBA00023157"/>
    </source>
</evidence>
<dbReference type="InterPro" id="IPR043504">
    <property type="entry name" value="Peptidase_S1_PA_chymotrypsin"/>
</dbReference>
<evidence type="ECO:0000256" key="4">
    <source>
        <dbReference type="ARBA" id="ARBA00022801"/>
    </source>
</evidence>
<reference evidence="11" key="1">
    <citation type="submission" date="2025-08" db="UniProtKB">
        <authorList>
            <consortium name="Ensembl"/>
        </authorList>
    </citation>
    <scope>IDENTIFICATION</scope>
</reference>
<evidence type="ECO:0000256" key="2">
    <source>
        <dbReference type="ARBA" id="ARBA00022670"/>
    </source>
</evidence>
<dbReference type="PROSITE" id="PS00134">
    <property type="entry name" value="TRYPSIN_HIS"/>
    <property type="match status" value="1"/>
</dbReference>
<dbReference type="InterPro" id="IPR018114">
    <property type="entry name" value="TRYPSIN_HIS"/>
</dbReference>